<evidence type="ECO:0000313" key="2">
    <source>
        <dbReference type="EMBL" id="OGC60072.1"/>
    </source>
</evidence>
<dbReference type="STRING" id="1802628.A2890_01100"/>
<protein>
    <recommendedName>
        <fullName evidence="4">DUF2207 domain-containing protein</fullName>
    </recommendedName>
</protein>
<gene>
    <name evidence="2" type="ORF">A2890_01100</name>
</gene>
<keyword evidence="1" id="KW-1133">Transmembrane helix</keyword>
<evidence type="ECO:0008006" key="4">
    <source>
        <dbReference type="Google" id="ProtNLM"/>
    </source>
</evidence>
<name>A0A1F4VS91_UNCKA</name>
<dbReference type="AlphaFoldDB" id="A0A1F4VS91"/>
<accession>A0A1F4VS91</accession>
<sequence>MRRFLSSSGRFLKRLAIVLVLLAAAALLITGSQAQFVFTERISPPLTEWEIHPAYDSYIGGPITVVFRVYAPAGALVDISNLPEIGEAVDLWRIIPIRPHSSPGSDYDDYYANPDPGYTFNGKFEVQDRVITRTYRGNQQIVEVTYTFLYLDPIDFDHRFTKKVARSWVVSARYFRLDPRRNGVVRDFISTTRQEAIFYLVRRVEEGDQPIFDLMIVRKVVSPLPYLLKLTAVGLVVGMFAAQGWSAVRRRILLRRLRMLPSQPLTSTTAELYAKWQSGGDYRYFLEAIIHYRKGFWGKSRPLDWVRTTFITTFILYSGRVVSASQVKEIFEYLVSLESEKAVEEVQRESVP</sequence>
<keyword evidence="1" id="KW-0812">Transmembrane</keyword>
<evidence type="ECO:0000313" key="3">
    <source>
        <dbReference type="Proteomes" id="UP000176967"/>
    </source>
</evidence>
<proteinExistence type="predicted"/>
<dbReference type="Proteomes" id="UP000176967">
    <property type="component" value="Unassembled WGS sequence"/>
</dbReference>
<comment type="caution">
    <text evidence="2">The sequence shown here is derived from an EMBL/GenBank/DDBJ whole genome shotgun (WGS) entry which is preliminary data.</text>
</comment>
<evidence type="ECO:0000256" key="1">
    <source>
        <dbReference type="SAM" id="Phobius"/>
    </source>
</evidence>
<keyword evidence="1" id="KW-0472">Membrane</keyword>
<feature type="transmembrane region" description="Helical" evidence="1">
    <location>
        <begin position="226"/>
        <end position="248"/>
    </location>
</feature>
<organism evidence="2 3">
    <name type="scientific">candidate division WWE3 bacterium RIFCSPLOWO2_01_FULL_53_14</name>
    <dbReference type="NCBI Taxonomy" id="1802628"/>
    <lineage>
        <taxon>Bacteria</taxon>
        <taxon>Katanobacteria</taxon>
    </lineage>
</organism>
<reference evidence="2 3" key="1">
    <citation type="journal article" date="2016" name="Nat. Commun.">
        <title>Thousands of microbial genomes shed light on interconnected biogeochemical processes in an aquifer system.</title>
        <authorList>
            <person name="Anantharaman K."/>
            <person name="Brown C.T."/>
            <person name="Hug L.A."/>
            <person name="Sharon I."/>
            <person name="Castelle C.J."/>
            <person name="Probst A.J."/>
            <person name="Thomas B.C."/>
            <person name="Singh A."/>
            <person name="Wilkins M.J."/>
            <person name="Karaoz U."/>
            <person name="Brodie E.L."/>
            <person name="Williams K.H."/>
            <person name="Hubbard S.S."/>
            <person name="Banfield J.F."/>
        </authorList>
    </citation>
    <scope>NUCLEOTIDE SEQUENCE [LARGE SCALE GENOMIC DNA]</scope>
</reference>
<dbReference type="EMBL" id="MEVL01000025">
    <property type="protein sequence ID" value="OGC60072.1"/>
    <property type="molecule type" value="Genomic_DNA"/>
</dbReference>